<protein>
    <recommendedName>
        <fullName evidence="6">Ribosomal processing cysteine protease Prp</fullName>
    </recommendedName>
</protein>
<dbReference type="EMBL" id="NPIA01000002">
    <property type="protein sequence ID" value="OZM57849.1"/>
    <property type="molecule type" value="Genomic_DNA"/>
</dbReference>
<dbReference type="GO" id="GO:0008234">
    <property type="term" value="F:cysteine-type peptidase activity"/>
    <property type="evidence" value="ECO:0007669"/>
    <property type="project" value="UniProtKB-KW"/>
</dbReference>
<comment type="similarity">
    <text evidence="5">Belongs to the Prp family.</text>
</comment>
<dbReference type="InterPro" id="IPR007422">
    <property type="entry name" value="Peptidase_Prp"/>
</dbReference>
<evidence type="ECO:0000256" key="2">
    <source>
        <dbReference type="ARBA" id="ARBA00022670"/>
    </source>
</evidence>
<reference evidence="8" key="1">
    <citation type="submission" date="2017-08" db="EMBL/GenBank/DDBJ databases">
        <authorList>
            <person name="Huang Z."/>
        </authorList>
    </citation>
    <scope>NUCLEOTIDE SEQUENCE [LARGE SCALE GENOMIC DNA]</scope>
    <source>
        <strain evidence="8">SA5d-4</strain>
    </source>
</reference>
<dbReference type="InterPro" id="IPR036764">
    <property type="entry name" value="Peptidase_Prp_sf"/>
</dbReference>
<evidence type="ECO:0000256" key="1">
    <source>
        <dbReference type="ARBA" id="ARBA00022517"/>
    </source>
</evidence>
<organism evidence="7 8">
    <name type="scientific">Lottiidibacillus patelloidae</name>
    <dbReference type="NCBI Taxonomy" id="2670334"/>
    <lineage>
        <taxon>Bacteria</taxon>
        <taxon>Bacillati</taxon>
        <taxon>Bacillota</taxon>
        <taxon>Bacilli</taxon>
        <taxon>Bacillales</taxon>
        <taxon>Bacillaceae</taxon>
        <taxon>Lottiidibacillus</taxon>
    </lineage>
</organism>
<name>A0A263BVU6_9BACI</name>
<evidence type="ECO:0000256" key="5">
    <source>
        <dbReference type="ARBA" id="ARBA00044503"/>
    </source>
</evidence>
<evidence type="ECO:0000313" key="7">
    <source>
        <dbReference type="EMBL" id="OZM57849.1"/>
    </source>
</evidence>
<dbReference type="Proteomes" id="UP000217083">
    <property type="component" value="Unassembled WGS sequence"/>
</dbReference>
<keyword evidence="1" id="KW-0690">Ribosome biogenesis</keyword>
<accession>A0A263BVU6</accession>
<dbReference type="Pfam" id="PF04327">
    <property type="entry name" value="Peptidase_Prp"/>
    <property type="match status" value="1"/>
</dbReference>
<dbReference type="PANTHER" id="PTHR39178:SF1">
    <property type="entry name" value="RIBOSOMAL-PROCESSING CYSTEINE PROTEASE PRP"/>
    <property type="match status" value="1"/>
</dbReference>
<dbReference type="GO" id="GO:0042254">
    <property type="term" value="P:ribosome biogenesis"/>
    <property type="evidence" value="ECO:0007669"/>
    <property type="project" value="UniProtKB-KW"/>
</dbReference>
<gene>
    <name evidence="7" type="ORF">CIB95_05695</name>
</gene>
<keyword evidence="4" id="KW-0788">Thiol protease</keyword>
<evidence type="ECO:0000256" key="4">
    <source>
        <dbReference type="ARBA" id="ARBA00022807"/>
    </source>
</evidence>
<reference evidence="7 8" key="2">
    <citation type="submission" date="2017-09" db="EMBL/GenBank/DDBJ databases">
        <title>Bacillus patelloidae sp. nov., isolated from the intestinal tract of a marine limpet.</title>
        <authorList>
            <person name="Liu R."/>
            <person name="Dong C."/>
            <person name="Shao Z."/>
        </authorList>
    </citation>
    <scope>NUCLEOTIDE SEQUENCE [LARGE SCALE GENOMIC DNA]</scope>
    <source>
        <strain evidence="7 8">SA5d-4</strain>
    </source>
</reference>
<dbReference type="PANTHER" id="PTHR39178">
    <property type="entry name" value="HYPOTHETICAL RIBOSOME-ASSOCIATED PROTEIN"/>
    <property type="match status" value="1"/>
</dbReference>
<evidence type="ECO:0000256" key="3">
    <source>
        <dbReference type="ARBA" id="ARBA00022801"/>
    </source>
</evidence>
<evidence type="ECO:0000313" key="8">
    <source>
        <dbReference type="Proteomes" id="UP000217083"/>
    </source>
</evidence>
<dbReference type="GO" id="GO:0006508">
    <property type="term" value="P:proteolysis"/>
    <property type="evidence" value="ECO:0007669"/>
    <property type="project" value="UniProtKB-KW"/>
</dbReference>
<evidence type="ECO:0000256" key="6">
    <source>
        <dbReference type="ARBA" id="ARBA00044538"/>
    </source>
</evidence>
<comment type="caution">
    <text evidence="7">The sequence shown here is derived from an EMBL/GenBank/DDBJ whole genome shotgun (WGS) entry which is preliminary data.</text>
</comment>
<keyword evidence="3" id="KW-0378">Hydrolase</keyword>
<proteinExistence type="inferred from homology"/>
<dbReference type="AlphaFoldDB" id="A0A263BVU6"/>
<dbReference type="RefSeq" id="WP_094923047.1">
    <property type="nucleotide sequence ID" value="NZ_NPIA01000002.1"/>
</dbReference>
<keyword evidence="2" id="KW-0645">Protease</keyword>
<dbReference type="SUPFAM" id="SSF118010">
    <property type="entry name" value="TM1457-like"/>
    <property type="match status" value="1"/>
</dbReference>
<dbReference type="Gene3D" id="3.30.70.1490">
    <property type="entry name" value="Cysteine protease Prp"/>
    <property type="match status" value="1"/>
</dbReference>
<keyword evidence="8" id="KW-1185">Reference proteome</keyword>
<sequence>MITVNITRENHKIRAFELSGHAESGPHGHDLVCAAVSSVVFGMENAIDTLCGVELEATMNEDGGYLHCSVPKQISGKTYDDMQLLLEAMLVALRAIESEGKQYLKIIDK</sequence>
<dbReference type="CDD" id="cd16332">
    <property type="entry name" value="Prp-like"/>
    <property type="match status" value="1"/>
</dbReference>